<name>A0ABQ3VJ03_9CHLR</name>
<accession>A0ABQ3VJ03</accession>
<evidence type="ECO:0000313" key="1">
    <source>
        <dbReference type="EMBL" id="GHO85882.1"/>
    </source>
</evidence>
<dbReference type="EMBL" id="BNJJ01000010">
    <property type="protein sequence ID" value="GHO85882.1"/>
    <property type="molecule type" value="Genomic_DNA"/>
</dbReference>
<comment type="caution">
    <text evidence="1">The sequence shown here is derived from an EMBL/GenBank/DDBJ whole genome shotgun (WGS) entry which is preliminary data.</text>
</comment>
<sequence length="49" mass="5558">MHQRGGEIGGKARIYEGRFSSVEGEIGRKARTYSIDIVGIKHLMRRVIE</sequence>
<protein>
    <submittedName>
        <fullName evidence="1">Uncharacterized protein</fullName>
    </submittedName>
</protein>
<gene>
    <name evidence="1" type="ORF">KSZ_38880</name>
</gene>
<proteinExistence type="predicted"/>
<organism evidence="1 2">
    <name type="scientific">Dictyobacter formicarum</name>
    <dbReference type="NCBI Taxonomy" id="2778368"/>
    <lineage>
        <taxon>Bacteria</taxon>
        <taxon>Bacillati</taxon>
        <taxon>Chloroflexota</taxon>
        <taxon>Ktedonobacteria</taxon>
        <taxon>Ktedonobacterales</taxon>
        <taxon>Dictyobacteraceae</taxon>
        <taxon>Dictyobacter</taxon>
    </lineage>
</organism>
<dbReference type="Proteomes" id="UP000635565">
    <property type="component" value="Unassembled WGS sequence"/>
</dbReference>
<reference evidence="1 2" key="1">
    <citation type="journal article" date="2021" name="Int. J. Syst. Evol. Microbiol.">
        <title>Reticulibacter mediterranei gen. nov., sp. nov., within the new family Reticulibacteraceae fam. nov., and Ktedonospora formicarum gen. nov., sp. nov., Ktedonobacter robiniae sp. nov., Dictyobacter formicarum sp. nov. and Dictyobacter arantiisoli sp. nov., belonging to the class Ktedonobacteria.</title>
        <authorList>
            <person name="Yabe S."/>
            <person name="Zheng Y."/>
            <person name="Wang C.M."/>
            <person name="Sakai Y."/>
            <person name="Abe K."/>
            <person name="Yokota A."/>
            <person name="Donadio S."/>
            <person name="Cavaletti L."/>
            <person name="Monciardini P."/>
        </authorList>
    </citation>
    <scope>NUCLEOTIDE SEQUENCE [LARGE SCALE GENOMIC DNA]</scope>
    <source>
        <strain evidence="1 2">SOSP1-9</strain>
    </source>
</reference>
<evidence type="ECO:0000313" key="2">
    <source>
        <dbReference type="Proteomes" id="UP000635565"/>
    </source>
</evidence>
<keyword evidence="2" id="KW-1185">Reference proteome</keyword>